<proteinExistence type="predicted"/>
<dbReference type="PROSITE" id="PS51277">
    <property type="entry name" value="BURP"/>
    <property type="match status" value="1"/>
</dbReference>
<dbReference type="EMBL" id="JBBPBM010000460">
    <property type="protein sequence ID" value="KAK8495104.1"/>
    <property type="molecule type" value="Genomic_DNA"/>
</dbReference>
<dbReference type="InterPro" id="IPR044816">
    <property type="entry name" value="BURP"/>
</dbReference>
<dbReference type="SMART" id="SM01045">
    <property type="entry name" value="BURP"/>
    <property type="match status" value="1"/>
</dbReference>
<dbReference type="PANTHER" id="PTHR31236:SF59">
    <property type="entry name" value="BURP DOMAIN PROTEIN"/>
    <property type="match status" value="1"/>
</dbReference>
<sequence>MVQRFINYVLLCLLFLMCGGGNAARDFNGRYTVDYLHKTTGDDTKDLEDKYAYPCFHKTTANNLMKDLEKKYTYLYIHKTITDDLKDDKMKDLKGKYFHKSTTNYLKDDEMKDLEDKYTYLYIHKTITHDLKDENAQLHDESAKLGLFTLDQLRGFSVGKIIPIFFPIKDHSLYPPSLPKEVADTIPFSSSQVSNILHLFSVSPDSPKGKAVQDTLRTCELEAAEGETKMCATSLESLHGFLSNAFGPEIDFKFLSTRHPTITTPILQNYTVLESPREIESAKKVACHPMPYLYAVYFCHFDDTETKAFKFQLVGDITGDKVDVVVLCHMDTSGWSSDHIAFRMLGIKVGDVVCHVFSQGNVVWINQPSTVTVRAA</sequence>
<keyword evidence="2" id="KW-1185">Reference proteome</keyword>
<evidence type="ECO:0000313" key="1">
    <source>
        <dbReference type="EMBL" id="KAK8495104.1"/>
    </source>
</evidence>
<dbReference type="InterPro" id="IPR004873">
    <property type="entry name" value="BURP_dom"/>
</dbReference>
<name>A0ABR2AN51_9ROSI</name>
<dbReference type="Proteomes" id="UP001472677">
    <property type="component" value="Unassembled WGS sequence"/>
</dbReference>
<gene>
    <name evidence="1" type="ORF">V6N12_008244</name>
</gene>
<protein>
    <submittedName>
        <fullName evidence="1">Uncharacterized protein</fullName>
    </submittedName>
</protein>
<dbReference type="PANTHER" id="PTHR31236">
    <property type="entry name" value="BURP DOMAIN PROTEIN USPL1-LIKE"/>
    <property type="match status" value="1"/>
</dbReference>
<dbReference type="Pfam" id="PF03181">
    <property type="entry name" value="BURP"/>
    <property type="match status" value="1"/>
</dbReference>
<comment type="caution">
    <text evidence="1">The sequence shown here is derived from an EMBL/GenBank/DDBJ whole genome shotgun (WGS) entry which is preliminary data.</text>
</comment>
<organism evidence="1 2">
    <name type="scientific">Hibiscus sabdariffa</name>
    <name type="common">roselle</name>
    <dbReference type="NCBI Taxonomy" id="183260"/>
    <lineage>
        <taxon>Eukaryota</taxon>
        <taxon>Viridiplantae</taxon>
        <taxon>Streptophyta</taxon>
        <taxon>Embryophyta</taxon>
        <taxon>Tracheophyta</taxon>
        <taxon>Spermatophyta</taxon>
        <taxon>Magnoliopsida</taxon>
        <taxon>eudicotyledons</taxon>
        <taxon>Gunneridae</taxon>
        <taxon>Pentapetalae</taxon>
        <taxon>rosids</taxon>
        <taxon>malvids</taxon>
        <taxon>Malvales</taxon>
        <taxon>Malvaceae</taxon>
        <taxon>Malvoideae</taxon>
        <taxon>Hibiscus</taxon>
    </lineage>
</organism>
<accession>A0ABR2AN51</accession>
<reference evidence="1 2" key="1">
    <citation type="journal article" date="2024" name="G3 (Bethesda)">
        <title>Genome assembly of Hibiscus sabdariffa L. provides insights into metabolisms of medicinal natural products.</title>
        <authorList>
            <person name="Kim T."/>
        </authorList>
    </citation>
    <scope>NUCLEOTIDE SEQUENCE [LARGE SCALE GENOMIC DNA]</scope>
    <source>
        <strain evidence="1">TK-2024</strain>
        <tissue evidence="1">Old leaves</tissue>
    </source>
</reference>
<evidence type="ECO:0000313" key="2">
    <source>
        <dbReference type="Proteomes" id="UP001472677"/>
    </source>
</evidence>